<keyword evidence="2" id="KW-0560">Oxidoreductase</keyword>
<comment type="similarity">
    <text evidence="1 3">Belongs to the short-chain dehydrogenases/reductases (SDR) family.</text>
</comment>
<evidence type="ECO:0000256" key="3">
    <source>
        <dbReference type="RuleBase" id="RU000363"/>
    </source>
</evidence>
<dbReference type="Pfam" id="PF00106">
    <property type="entry name" value="adh_short"/>
    <property type="match status" value="1"/>
</dbReference>
<evidence type="ECO:0000256" key="1">
    <source>
        <dbReference type="ARBA" id="ARBA00006484"/>
    </source>
</evidence>
<evidence type="ECO:0000256" key="2">
    <source>
        <dbReference type="ARBA" id="ARBA00023002"/>
    </source>
</evidence>
<dbReference type="InterPro" id="IPR020904">
    <property type="entry name" value="Sc_DH/Rdtase_CS"/>
</dbReference>
<dbReference type="GO" id="GO:0006633">
    <property type="term" value="P:fatty acid biosynthetic process"/>
    <property type="evidence" value="ECO:0007669"/>
    <property type="project" value="TreeGrafter"/>
</dbReference>
<evidence type="ECO:0000313" key="5">
    <source>
        <dbReference type="Proteomes" id="UP000638263"/>
    </source>
</evidence>
<dbReference type="PANTHER" id="PTHR42760">
    <property type="entry name" value="SHORT-CHAIN DEHYDROGENASES/REDUCTASES FAMILY MEMBER"/>
    <property type="match status" value="1"/>
</dbReference>
<evidence type="ECO:0000313" key="4">
    <source>
        <dbReference type="EMBL" id="GGK97750.1"/>
    </source>
</evidence>
<dbReference type="FunFam" id="3.40.50.720:FF:000084">
    <property type="entry name" value="Short-chain dehydrogenase reductase"/>
    <property type="match status" value="1"/>
</dbReference>
<dbReference type="AlphaFoldDB" id="A0A917RA10"/>
<dbReference type="SUPFAM" id="SSF51735">
    <property type="entry name" value="NAD(P)-binding Rossmann-fold domains"/>
    <property type="match status" value="1"/>
</dbReference>
<dbReference type="GO" id="GO:0016616">
    <property type="term" value="F:oxidoreductase activity, acting on the CH-OH group of donors, NAD or NADP as acceptor"/>
    <property type="evidence" value="ECO:0007669"/>
    <property type="project" value="TreeGrafter"/>
</dbReference>
<dbReference type="InterPro" id="IPR036291">
    <property type="entry name" value="NAD(P)-bd_dom_sf"/>
</dbReference>
<accession>A0A917RA10</accession>
<organism evidence="4 5">
    <name type="scientific">Nocardia jinanensis</name>
    <dbReference type="NCBI Taxonomy" id="382504"/>
    <lineage>
        <taxon>Bacteria</taxon>
        <taxon>Bacillati</taxon>
        <taxon>Actinomycetota</taxon>
        <taxon>Actinomycetes</taxon>
        <taxon>Mycobacteriales</taxon>
        <taxon>Nocardiaceae</taxon>
        <taxon>Nocardia</taxon>
    </lineage>
</organism>
<protein>
    <submittedName>
        <fullName evidence="4">Short-chain dehydrogenase</fullName>
    </submittedName>
</protein>
<gene>
    <name evidence="4" type="ORF">GCM10011588_10290</name>
</gene>
<dbReference type="PRINTS" id="PR00081">
    <property type="entry name" value="GDHRDH"/>
</dbReference>
<dbReference type="PANTHER" id="PTHR42760:SF133">
    <property type="entry name" value="3-OXOACYL-[ACYL-CARRIER-PROTEIN] REDUCTASE"/>
    <property type="match status" value="1"/>
</dbReference>
<dbReference type="PRINTS" id="PR00080">
    <property type="entry name" value="SDRFAMILY"/>
</dbReference>
<sequence length="343" mass="35792">MLCASKARPRATHRSTTGALPECHTVRTPVRNSVRAREASENRPMSGNRTLWGRGAVVVGATSGIGYAVAHALAGHGAGVVVNGRNAPAVERTVNSLALAGHRAVGVTGSAADETTATELVDTCVRTFGAVDVLVNCAGIAEPAGSSILDISTRDWRALLDSHLTTTFNTCRAAAPKMVAQGRGSIINTSSFAYLGDYGGTGYAAGKGAVNSLTLAIAAELAEHKVRANVVCPGAKTRLSSGIAYEAKIMELYRRGMLDEISKDAALDAPPADYVAQLYLYLAGSAAEQVTGQIFVAAGGFVGRYDRPAPSILGFRDHNDTPPWTQDELHRMIGGRDTEAGSK</sequence>
<dbReference type="Gene3D" id="3.40.50.720">
    <property type="entry name" value="NAD(P)-binding Rossmann-like Domain"/>
    <property type="match status" value="1"/>
</dbReference>
<name>A0A917RA10_9NOCA</name>
<proteinExistence type="inferred from homology"/>
<reference evidence="4" key="1">
    <citation type="journal article" date="2014" name="Int. J. Syst. Evol. Microbiol.">
        <title>Complete genome sequence of Corynebacterium casei LMG S-19264T (=DSM 44701T), isolated from a smear-ripened cheese.</title>
        <authorList>
            <consortium name="US DOE Joint Genome Institute (JGI-PGF)"/>
            <person name="Walter F."/>
            <person name="Albersmeier A."/>
            <person name="Kalinowski J."/>
            <person name="Ruckert C."/>
        </authorList>
    </citation>
    <scope>NUCLEOTIDE SEQUENCE</scope>
    <source>
        <strain evidence="4">CGMCC 4.3508</strain>
    </source>
</reference>
<dbReference type="PROSITE" id="PS00061">
    <property type="entry name" value="ADH_SHORT"/>
    <property type="match status" value="1"/>
</dbReference>
<dbReference type="Proteomes" id="UP000638263">
    <property type="component" value="Unassembled WGS sequence"/>
</dbReference>
<reference evidence="4" key="2">
    <citation type="submission" date="2020-09" db="EMBL/GenBank/DDBJ databases">
        <authorList>
            <person name="Sun Q."/>
            <person name="Zhou Y."/>
        </authorList>
    </citation>
    <scope>NUCLEOTIDE SEQUENCE</scope>
    <source>
        <strain evidence="4">CGMCC 4.3508</strain>
    </source>
</reference>
<dbReference type="GO" id="GO:0048038">
    <property type="term" value="F:quinone binding"/>
    <property type="evidence" value="ECO:0007669"/>
    <property type="project" value="TreeGrafter"/>
</dbReference>
<keyword evidence="5" id="KW-1185">Reference proteome</keyword>
<dbReference type="CDD" id="cd05233">
    <property type="entry name" value="SDR_c"/>
    <property type="match status" value="1"/>
</dbReference>
<comment type="caution">
    <text evidence="4">The sequence shown here is derived from an EMBL/GenBank/DDBJ whole genome shotgun (WGS) entry which is preliminary data.</text>
</comment>
<dbReference type="EMBL" id="BMMH01000002">
    <property type="protein sequence ID" value="GGK97750.1"/>
    <property type="molecule type" value="Genomic_DNA"/>
</dbReference>
<dbReference type="InterPro" id="IPR002347">
    <property type="entry name" value="SDR_fam"/>
</dbReference>